<protein>
    <recommendedName>
        <fullName evidence="4">YARHG domain-containing protein</fullName>
    </recommendedName>
</protein>
<dbReference type="Proteomes" id="UP000184462">
    <property type="component" value="Unassembled WGS sequence"/>
</dbReference>
<dbReference type="EMBL" id="FQTW01000003">
    <property type="protein sequence ID" value="SHE62755.1"/>
    <property type="molecule type" value="Genomic_DNA"/>
</dbReference>
<proteinExistence type="predicted"/>
<keyword evidence="1" id="KW-0732">Signal</keyword>
<feature type="signal peptide" evidence="1">
    <location>
        <begin position="1"/>
        <end position="21"/>
    </location>
</feature>
<accession>A0A1M4V1B9</accession>
<keyword evidence="3" id="KW-1185">Reference proteome</keyword>
<evidence type="ECO:0000313" key="2">
    <source>
        <dbReference type="EMBL" id="SHE62755.1"/>
    </source>
</evidence>
<reference evidence="2 3" key="1">
    <citation type="submission" date="2016-11" db="EMBL/GenBank/DDBJ databases">
        <authorList>
            <person name="Jaros S."/>
            <person name="Januszkiewicz K."/>
            <person name="Wedrychowicz H."/>
        </authorList>
    </citation>
    <scope>NUCLEOTIDE SEQUENCE [LARGE SCALE GENOMIC DNA]</scope>
    <source>
        <strain evidence="2 3">DSM 25661</strain>
    </source>
</reference>
<gene>
    <name evidence="2" type="ORF">SAMN05444278_103198</name>
</gene>
<evidence type="ECO:0008006" key="4">
    <source>
        <dbReference type="Google" id="ProtNLM"/>
    </source>
</evidence>
<name>A0A1M4V1B9_9FLAO</name>
<organism evidence="2 3">
    <name type="scientific">Psychroflexus salarius</name>
    <dbReference type="NCBI Taxonomy" id="1155689"/>
    <lineage>
        <taxon>Bacteria</taxon>
        <taxon>Pseudomonadati</taxon>
        <taxon>Bacteroidota</taxon>
        <taxon>Flavobacteriia</taxon>
        <taxon>Flavobacteriales</taxon>
        <taxon>Flavobacteriaceae</taxon>
        <taxon>Psychroflexus</taxon>
    </lineage>
</organism>
<sequence>MNLKTNIIAMTILSFAFSAQSQITSNFDPKRLQDINVYNNINTRYGSINLDNVDGSPYLKDEFVKGKVIDTKKNQSFDAFLRYNIYKGQIQIKENISSDNVKSLERFNQYKYVIDGEVFQLFNSSSVFKGGSDNGYMAILSEEGKEALLLKNYHQLYTPPKKATSTYDTDKPAKLETKFDYYISKDGGRSFIKIEAHKRRILDSFFGEKQDMVKDYIKENNFKFRGSDKEVENQLRRVIAYYNSI</sequence>
<feature type="chain" id="PRO_5012386503" description="YARHG domain-containing protein" evidence="1">
    <location>
        <begin position="22"/>
        <end position="245"/>
    </location>
</feature>
<evidence type="ECO:0000256" key="1">
    <source>
        <dbReference type="SAM" id="SignalP"/>
    </source>
</evidence>
<dbReference type="STRING" id="1155689.SAMN05444278_103198"/>
<dbReference type="AlphaFoldDB" id="A0A1M4V1B9"/>
<evidence type="ECO:0000313" key="3">
    <source>
        <dbReference type="Proteomes" id="UP000184462"/>
    </source>
</evidence>